<organism evidence="2 3">
    <name type="scientific">Mycena maculata</name>
    <dbReference type="NCBI Taxonomy" id="230809"/>
    <lineage>
        <taxon>Eukaryota</taxon>
        <taxon>Fungi</taxon>
        <taxon>Dikarya</taxon>
        <taxon>Basidiomycota</taxon>
        <taxon>Agaricomycotina</taxon>
        <taxon>Agaricomycetes</taxon>
        <taxon>Agaricomycetidae</taxon>
        <taxon>Agaricales</taxon>
        <taxon>Marasmiineae</taxon>
        <taxon>Mycenaceae</taxon>
        <taxon>Mycena</taxon>
    </lineage>
</organism>
<evidence type="ECO:0000256" key="1">
    <source>
        <dbReference type="SAM" id="Coils"/>
    </source>
</evidence>
<dbReference type="SUPFAM" id="SSF52058">
    <property type="entry name" value="L domain-like"/>
    <property type="match status" value="1"/>
</dbReference>
<name>A0AAD7ID75_9AGAR</name>
<evidence type="ECO:0008006" key="4">
    <source>
        <dbReference type="Google" id="ProtNLM"/>
    </source>
</evidence>
<accession>A0AAD7ID75</accession>
<reference evidence="2" key="1">
    <citation type="submission" date="2023-03" db="EMBL/GenBank/DDBJ databases">
        <title>Massive genome expansion in bonnet fungi (Mycena s.s.) driven by repeated elements and novel gene families across ecological guilds.</title>
        <authorList>
            <consortium name="Lawrence Berkeley National Laboratory"/>
            <person name="Harder C.B."/>
            <person name="Miyauchi S."/>
            <person name="Viragh M."/>
            <person name="Kuo A."/>
            <person name="Thoen E."/>
            <person name="Andreopoulos B."/>
            <person name="Lu D."/>
            <person name="Skrede I."/>
            <person name="Drula E."/>
            <person name="Henrissat B."/>
            <person name="Morin E."/>
            <person name="Kohler A."/>
            <person name="Barry K."/>
            <person name="LaButti K."/>
            <person name="Morin E."/>
            <person name="Salamov A."/>
            <person name="Lipzen A."/>
            <person name="Mereny Z."/>
            <person name="Hegedus B."/>
            <person name="Baldrian P."/>
            <person name="Stursova M."/>
            <person name="Weitz H."/>
            <person name="Taylor A."/>
            <person name="Grigoriev I.V."/>
            <person name="Nagy L.G."/>
            <person name="Martin F."/>
            <person name="Kauserud H."/>
        </authorList>
    </citation>
    <scope>NUCLEOTIDE SEQUENCE</scope>
    <source>
        <strain evidence="2">CBHHK188m</strain>
    </source>
</reference>
<protein>
    <recommendedName>
        <fullName evidence="4">F-box domain-containing protein</fullName>
    </recommendedName>
</protein>
<dbReference type="Gene3D" id="3.80.10.10">
    <property type="entry name" value="Ribonuclease Inhibitor"/>
    <property type="match status" value="1"/>
</dbReference>
<comment type="caution">
    <text evidence="2">The sequence shown here is derived from an EMBL/GenBank/DDBJ whole genome shotgun (WGS) entry which is preliminary data.</text>
</comment>
<keyword evidence="3" id="KW-1185">Reference proteome</keyword>
<evidence type="ECO:0000313" key="3">
    <source>
        <dbReference type="Proteomes" id="UP001215280"/>
    </source>
</evidence>
<gene>
    <name evidence="2" type="ORF">DFH07DRAFT_839112</name>
</gene>
<evidence type="ECO:0000313" key="2">
    <source>
        <dbReference type="EMBL" id="KAJ7740462.1"/>
    </source>
</evidence>
<dbReference type="AlphaFoldDB" id="A0AAD7ID75"/>
<sequence>MAGHGSRKDANNTYPFETPYEKLLHTNSAPSEQECLRIRDFVVGPAKEFENNAAEIARLKAELDSLANRQRQLTEFIGLHLALLSGARRLPDDILREIFMCTFPANGQATMNPRDAPLLPTHVCRDWRSLALSMPQLWASLDIELAGDQAGIDEGVRSWLARSGDLPLSISFVVSDDCLRTSAPILEALIMYCHRWEHMRFILPSLDSYRPLTLVSPANVPWLKTIVMNPAGTWVEAVAASTSLSFMQATSITGVALMEKSVPPLDALLPWAQLSHLSLIENYISLEEALDVLRRCRNLEVFTARVYDDNTDASVDLEPVSMNNMSKLFLIDATSVGSTTRFFKHVVLQNLRCLEYRNNRRTTSEPLRVLSSLCAPEKITSLALSTYVSTESLAETLRLFPMLEKLVLHQPQWTLESNGAANCELFALMRNGATCPRLRDVSCFGPNAGSDEQLLEMLQERCAGEDGGPRLSRVHICFPREPQVDITGEVDALRVEIALVLRYPTDEQLKLIRKSTIGMTARKTQYAPIKEVDAGERDSAADWGPISGDWVADYADWGVLPRRCEDSEFDFDADSE</sequence>
<feature type="coiled-coil region" evidence="1">
    <location>
        <begin position="49"/>
        <end position="76"/>
    </location>
</feature>
<dbReference type="Proteomes" id="UP001215280">
    <property type="component" value="Unassembled WGS sequence"/>
</dbReference>
<dbReference type="PANTHER" id="PTHR38926">
    <property type="entry name" value="F-BOX DOMAIN CONTAINING PROTEIN, EXPRESSED"/>
    <property type="match status" value="1"/>
</dbReference>
<dbReference type="Gene3D" id="1.20.1280.50">
    <property type="match status" value="1"/>
</dbReference>
<dbReference type="InterPro" id="IPR032675">
    <property type="entry name" value="LRR_dom_sf"/>
</dbReference>
<proteinExistence type="predicted"/>
<dbReference type="EMBL" id="JARJLG010000127">
    <property type="protein sequence ID" value="KAJ7740462.1"/>
    <property type="molecule type" value="Genomic_DNA"/>
</dbReference>
<keyword evidence="1" id="KW-0175">Coiled coil</keyword>
<dbReference type="PANTHER" id="PTHR38926:SF5">
    <property type="entry name" value="F-BOX AND LEUCINE-RICH REPEAT PROTEIN 6"/>
    <property type="match status" value="1"/>
</dbReference>